<name>A0A4Y7R7P8_9FIRM</name>
<dbReference type="Pfam" id="PF02534">
    <property type="entry name" value="T4SS-DNA_transf"/>
    <property type="match status" value="1"/>
</dbReference>
<dbReference type="NCBIfam" id="NF045973">
    <property type="entry name" value="conju_CD1115"/>
    <property type="match status" value="1"/>
</dbReference>
<dbReference type="InterPro" id="IPR051539">
    <property type="entry name" value="T4SS-coupling_protein"/>
</dbReference>
<evidence type="ECO:0000256" key="4">
    <source>
        <dbReference type="ARBA" id="ARBA00022692"/>
    </source>
</evidence>
<feature type="transmembrane region" description="Helical" evidence="8">
    <location>
        <begin position="97"/>
        <end position="116"/>
    </location>
</feature>
<dbReference type="EMBL" id="QFGA01000003">
    <property type="protein sequence ID" value="TEB04749.1"/>
    <property type="molecule type" value="Genomic_DNA"/>
</dbReference>
<evidence type="ECO:0000256" key="6">
    <source>
        <dbReference type="ARBA" id="ARBA00023136"/>
    </source>
</evidence>
<dbReference type="AlphaFoldDB" id="A0A4Y7R7P8"/>
<dbReference type="InterPro" id="IPR027417">
    <property type="entry name" value="P-loop_NTPase"/>
</dbReference>
<evidence type="ECO:0000256" key="3">
    <source>
        <dbReference type="ARBA" id="ARBA00022475"/>
    </source>
</evidence>
<keyword evidence="10" id="KW-1185">Reference proteome</keyword>
<evidence type="ECO:0000256" key="5">
    <source>
        <dbReference type="ARBA" id="ARBA00022989"/>
    </source>
</evidence>
<sequence length="652" mass="72089">MIAEVFVTGVAVLVLWFKFPMALPVLALAALAGWRGYRAGHVRQGVAASLSVMLMAVLLAYGSWKMVDLWDRGGASSARPAFMTWLKTGQADRADQAARYGLLIGAAAGMFTFFAGNRDFLSSLKGHGPGLVRGRDVVEGGWATERDVRSIAEFGPPREKPFGGGIVLGRLNGRILRVLPEKGKIKIAGHVFILGATGSAKSYTLIRDNIIAAVCEGKSLVVTDPKGELLEDLASWIKFKGYKVNIFNVLSPEHSHWWNMLMECRDDDEMAELADAMISCAGDDHAFFSGGEKNVLTAVIGYARWVLPKGQKHLRAALSLLAWPEDELEKAFQDAYRRGLIKQGLYETYVTARGHWSNYVEGVRNKLRTITTGGLAALTSESDFTLSDIGREKTALFCVLPTDGDYRMLLTPFYAFLFKRLKELAAASPKQRLPVPTRVVVEEAANVGRVPWLGKTLAVARSMAIDIQLAFQNIGQVQGLYSKEKEWQAIVGNCPVKVCLGCDDMDTATWFVRPFGDVRVLTESYSRDVTLPYQHYTEMPRRRESVRKERLMEPWELTQLPEDDMVATVRGKRPLYLQKIPWTDLPQYKEVLAAGQLPVQELIPARSLKISMPVVPGGPGEQGAFGTNMGRGDRENTDGRGQVDVMGLFNQP</sequence>
<evidence type="ECO:0000256" key="8">
    <source>
        <dbReference type="SAM" id="Phobius"/>
    </source>
</evidence>
<feature type="transmembrane region" description="Helical" evidence="8">
    <location>
        <begin position="6"/>
        <end position="34"/>
    </location>
</feature>
<dbReference type="Gene3D" id="3.40.50.300">
    <property type="entry name" value="P-loop containing nucleotide triphosphate hydrolases"/>
    <property type="match status" value="2"/>
</dbReference>
<dbReference type="GO" id="GO:0005886">
    <property type="term" value="C:plasma membrane"/>
    <property type="evidence" value="ECO:0007669"/>
    <property type="project" value="UniProtKB-SubCell"/>
</dbReference>
<keyword evidence="4 8" id="KW-0812">Transmembrane</keyword>
<proteinExistence type="inferred from homology"/>
<dbReference type="SUPFAM" id="SSF52540">
    <property type="entry name" value="P-loop containing nucleoside triphosphate hydrolases"/>
    <property type="match status" value="1"/>
</dbReference>
<dbReference type="PANTHER" id="PTHR37937:SF1">
    <property type="entry name" value="CONJUGATIVE TRANSFER: DNA TRANSPORT"/>
    <property type="match status" value="1"/>
</dbReference>
<comment type="subcellular location">
    <subcellularLocation>
        <location evidence="1">Cell membrane</location>
        <topology evidence="1">Multi-pass membrane protein</topology>
    </subcellularLocation>
</comment>
<feature type="transmembrane region" description="Helical" evidence="8">
    <location>
        <begin position="46"/>
        <end position="64"/>
    </location>
</feature>
<keyword evidence="6 8" id="KW-0472">Membrane</keyword>
<dbReference type="InterPro" id="IPR003688">
    <property type="entry name" value="TraG/VirD4"/>
</dbReference>
<keyword evidence="5 8" id="KW-1133">Transmembrane helix</keyword>
<comment type="caution">
    <text evidence="9">The sequence shown here is derived from an EMBL/GenBank/DDBJ whole genome shotgun (WGS) entry which is preliminary data.</text>
</comment>
<evidence type="ECO:0000256" key="7">
    <source>
        <dbReference type="SAM" id="MobiDB-lite"/>
    </source>
</evidence>
<organism evidence="9 10">
    <name type="scientific">Pelotomaculum schinkii</name>
    <dbReference type="NCBI Taxonomy" id="78350"/>
    <lineage>
        <taxon>Bacteria</taxon>
        <taxon>Bacillati</taxon>
        <taxon>Bacillota</taxon>
        <taxon>Clostridia</taxon>
        <taxon>Eubacteriales</taxon>
        <taxon>Desulfotomaculaceae</taxon>
        <taxon>Pelotomaculum</taxon>
    </lineage>
</organism>
<reference evidence="9 10" key="1">
    <citation type="journal article" date="2018" name="Environ. Microbiol.">
        <title>Novel energy conservation strategies and behaviour of Pelotomaculum schinkii driving syntrophic propionate catabolism.</title>
        <authorList>
            <person name="Hidalgo-Ahumada C.A.P."/>
            <person name="Nobu M.K."/>
            <person name="Narihiro T."/>
            <person name="Tamaki H."/>
            <person name="Liu W.T."/>
            <person name="Kamagata Y."/>
            <person name="Stams A.J.M."/>
            <person name="Imachi H."/>
            <person name="Sousa D.Z."/>
        </authorList>
    </citation>
    <scope>NUCLEOTIDE SEQUENCE [LARGE SCALE GENOMIC DNA]</scope>
    <source>
        <strain evidence="9 10">HH</strain>
    </source>
</reference>
<dbReference type="PANTHER" id="PTHR37937">
    <property type="entry name" value="CONJUGATIVE TRANSFER: DNA TRANSPORT"/>
    <property type="match status" value="1"/>
</dbReference>
<evidence type="ECO:0000313" key="9">
    <source>
        <dbReference type="EMBL" id="TEB04749.1"/>
    </source>
</evidence>
<keyword evidence="3" id="KW-1003">Cell membrane</keyword>
<dbReference type="CDD" id="cd01127">
    <property type="entry name" value="TrwB_TraG_TraD_VirD4"/>
    <property type="match status" value="1"/>
</dbReference>
<evidence type="ECO:0000256" key="1">
    <source>
        <dbReference type="ARBA" id="ARBA00004651"/>
    </source>
</evidence>
<evidence type="ECO:0000313" key="10">
    <source>
        <dbReference type="Proteomes" id="UP000298324"/>
    </source>
</evidence>
<protein>
    <submittedName>
        <fullName evidence="9">Type IV secretory system Conjugative DNA transfer</fullName>
    </submittedName>
</protein>
<gene>
    <name evidence="9" type="ORF">Psch_03511</name>
</gene>
<dbReference type="RefSeq" id="WP_190259079.1">
    <property type="nucleotide sequence ID" value="NZ_QFGA01000003.1"/>
</dbReference>
<accession>A0A4Y7R7P8</accession>
<feature type="region of interest" description="Disordered" evidence="7">
    <location>
        <begin position="614"/>
        <end position="643"/>
    </location>
</feature>
<comment type="similarity">
    <text evidence="2">Belongs to the VirD4/TraG family.</text>
</comment>
<evidence type="ECO:0000256" key="2">
    <source>
        <dbReference type="ARBA" id="ARBA00008806"/>
    </source>
</evidence>
<dbReference type="Proteomes" id="UP000298324">
    <property type="component" value="Unassembled WGS sequence"/>
</dbReference>